<dbReference type="HOGENOM" id="CLU_073529_0_0_0"/>
<comment type="caution">
    <text evidence="8">The sequence shown here is derived from an EMBL/GenBank/DDBJ whole genome shotgun (WGS) entry which is preliminary data.</text>
</comment>
<feature type="domain" description="MPN" evidence="7">
    <location>
        <begin position="101"/>
        <end position="230"/>
    </location>
</feature>
<dbReference type="NCBIfam" id="TIGR00608">
    <property type="entry name" value="radc"/>
    <property type="match status" value="1"/>
</dbReference>
<dbReference type="GO" id="GO:0006508">
    <property type="term" value="P:proteolysis"/>
    <property type="evidence" value="ECO:0007669"/>
    <property type="project" value="UniProtKB-KW"/>
</dbReference>
<evidence type="ECO:0000256" key="2">
    <source>
        <dbReference type="ARBA" id="ARBA00022723"/>
    </source>
</evidence>
<organism evidence="8 9">
    <name type="scientific">Cetobacterium somerae ATCC BAA-474</name>
    <dbReference type="NCBI Taxonomy" id="1319815"/>
    <lineage>
        <taxon>Bacteria</taxon>
        <taxon>Fusobacteriati</taxon>
        <taxon>Fusobacteriota</taxon>
        <taxon>Fusobacteriia</taxon>
        <taxon>Fusobacteriales</taxon>
        <taxon>Fusobacteriaceae</taxon>
        <taxon>Cetobacterium</taxon>
    </lineage>
</organism>
<dbReference type="Pfam" id="PF20582">
    <property type="entry name" value="UPF0758_N"/>
    <property type="match status" value="1"/>
</dbReference>
<sequence length="233" mass="26879">MIILEKNQMQGHRKRLREKYLKVGYKGLEDYEILELLLTYSIKLKDCKGIAKNLLSKFKSIDKVINAELNDLKEIEGVGAETALYLKVIGETMSNHYFKNVKNADLTTLKGKNDLVNYLKDDVGTLKSEEFKVIYLSSDNKIVCDEILFKGTIDRSVVYPRKIMERAIDNRAKGIIFAHNHPSGNLTPSKKDIELTLEMQELLEKVDIKLLDHIIVSDESYFSFYENGLIEYY</sequence>
<evidence type="ECO:0000256" key="1">
    <source>
        <dbReference type="ARBA" id="ARBA00022670"/>
    </source>
</evidence>
<dbReference type="PROSITE" id="PS01302">
    <property type="entry name" value="UPF0758"/>
    <property type="match status" value="1"/>
</dbReference>
<evidence type="ECO:0000259" key="7">
    <source>
        <dbReference type="PROSITE" id="PS50249"/>
    </source>
</evidence>
<dbReference type="InterPro" id="IPR001405">
    <property type="entry name" value="UPF0758"/>
</dbReference>
<dbReference type="PATRIC" id="fig|1319815.3.peg.1957"/>
<dbReference type="eggNOG" id="COG2003">
    <property type="taxonomic scope" value="Bacteria"/>
</dbReference>
<dbReference type="PANTHER" id="PTHR30471">
    <property type="entry name" value="DNA REPAIR PROTEIN RADC"/>
    <property type="match status" value="1"/>
</dbReference>
<dbReference type="PANTHER" id="PTHR30471:SF3">
    <property type="entry name" value="UPF0758 PROTEIN YEES-RELATED"/>
    <property type="match status" value="1"/>
</dbReference>
<proteinExistence type="inferred from homology"/>
<dbReference type="InterPro" id="IPR020891">
    <property type="entry name" value="UPF0758_CS"/>
</dbReference>
<evidence type="ECO:0000256" key="3">
    <source>
        <dbReference type="ARBA" id="ARBA00022801"/>
    </source>
</evidence>
<dbReference type="Proteomes" id="UP000017081">
    <property type="component" value="Unassembled WGS sequence"/>
</dbReference>
<dbReference type="AlphaFoldDB" id="U7V970"/>
<evidence type="ECO:0000256" key="5">
    <source>
        <dbReference type="ARBA" id="ARBA00023049"/>
    </source>
</evidence>
<dbReference type="PROSITE" id="PS50249">
    <property type="entry name" value="MPN"/>
    <property type="match status" value="1"/>
</dbReference>
<dbReference type="SUPFAM" id="SSF47781">
    <property type="entry name" value="RuvA domain 2-like"/>
    <property type="match status" value="1"/>
</dbReference>
<dbReference type="STRING" id="1319815.HMPREF0202_02031"/>
<evidence type="ECO:0000256" key="4">
    <source>
        <dbReference type="ARBA" id="ARBA00022833"/>
    </source>
</evidence>
<evidence type="ECO:0000256" key="6">
    <source>
        <dbReference type="RuleBase" id="RU003797"/>
    </source>
</evidence>
<dbReference type="InterPro" id="IPR037518">
    <property type="entry name" value="MPN"/>
</dbReference>
<dbReference type="Pfam" id="PF04002">
    <property type="entry name" value="RadC"/>
    <property type="match status" value="1"/>
</dbReference>
<dbReference type="Gene3D" id="3.40.140.10">
    <property type="entry name" value="Cytidine Deaminase, domain 2"/>
    <property type="match status" value="1"/>
</dbReference>
<keyword evidence="2" id="KW-0479">Metal-binding</keyword>
<dbReference type="GO" id="GO:0046872">
    <property type="term" value="F:metal ion binding"/>
    <property type="evidence" value="ECO:0007669"/>
    <property type="project" value="UniProtKB-KW"/>
</dbReference>
<protein>
    <submittedName>
        <fullName evidence="8">Putative DNA repair protein RadC</fullName>
    </submittedName>
</protein>
<dbReference type="Gene3D" id="1.10.150.20">
    <property type="entry name" value="5' to 3' exonuclease, C-terminal subdomain"/>
    <property type="match status" value="1"/>
</dbReference>
<gene>
    <name evidence="8" type="ORF">HMPREF0202_02031</name>
</gene>
<dbReference type="NCBIfam" id="NF000642">
    <property type="entry name" value="PRK00024.1"/>
    <property type="match status" value="1"/>
</dbReference>
<evidence type="ECO:0000313" key="9">
    <source>
        <dbReference type="Proteomes" id="UP000017081"/>
    </source>
</evidence>
<keyword evidence="1" id="KW-0645">Protease</keyword>
<keyword evidence="5" id="KW-0482">Metalloprotease</keyword>
<dbReference type="InterPro" id="IPR010994">
    <property type="entry name" value="RuvA_2-like"/>
</dbReference>
<dbReference type="CDD" id="cd08071">
    <property type="entry name" value="MPN_DUF2466"/>
    <property type="match status" value="1"/>
</dbReference>
<dbReference type="InterPro" id="IPR046778">
    <property type="entry name" value="UPF0758_N"/>
</dbReference>
<evidence type="ECO:0000313" key="8">
    <source>
        <dbReference type="EMBL" id="ERT68095.1"/>
    </source>
</evidence>
<keyword evidence="4" id="KW-0862">Zinc</keyword>
<reference evidence="8 9" key="1">
    <citation type="submission" date="2013-08" db="EMBL/GenBank/DDBJ databases">
        <authorList>
            <person name="Weinstock G."/>
            <person name="Sodergren E."/>
            <person name="Wylie T."/>
            <person name="Fulton L."/>
            <person name="Fulton R."/>
            <person name="Fronick C."/>
            <person name="O'Laughlin M."/>
            <person name="Godfrey J."/>
            <person name="Miner T."/>
            <person name="Herter B."/>
            <person name="Appelbaum E."/>
            <person name="Cordes M."/>
            <person name="Lek S."/>
            <person name="Wollam A."/>
            <person name="Pepin K.H."/>
            <person name="Palsikar V.B."/>
            <person name="Mitreva M."/>
            <person name="Wilson R.K."/>
        </authorList>
    </citation>
    <scope>NUCLEOTIDE SEQUENCE [LARGE SCALE GENOMIC DNA]</scope>
    <source>
        <strain evidence="8 9">ATCC BAA-474</strain>
    </source>
</reference>
<keyword evidence="3" id="KW-0378">Hydrolase</keyword>
<keyword evidence="9" id="KW-1185">Reference proteome</keyword>
<accession>U7V970</accession>
<name>U7V970_9FUSO</name>
<dbReference type="InterPro" id="IPR025657">
    <property type="entry name" value="RadC_JAB"/>
</dbReference>
<comment type="similarity">
    <text evidence="6">Belongs to the UPF0758 family.</text>
</comment>
<dbReference type="EMBL" id="AXZF01000083">
    <property type="protein sequence ID" value="ERT68095.1"/>
    <property type="molecule type" value="Genomic_DNA"/>
</dbReference>
<dbReference type="GO" id="GO:0008237">
    <property type="term" value="F:metallopeptidase activity"/>
    <property type="evidence" value="ECO:0007669"/>
    <property type="project" value="UniProtKB-KW"/>
</dbReference>